<dbReference type="AlphaFoldDB" id="A0AAX4IE44"/>
<dbReference type="Proteomes" id="UP001322277">
    <property type="component" value="Chromosome 4"/>
</dbReference>
<sequence>MMQPPCDLRRLLNLTSAGPFLHPNKALGLPETPPTFLHPSKTISPTCLRSGGNPWLVAHPCFLLEMQDNDYLQHQPLRPLPTVGRLQLRRKNRRKTGWHDVSPPHCLHPMSIASPLIGCRCSQRQERDPVVNATHPADGCGNLHRYNHHVRAGQLNKPINFPLARTMTGFGSGPAQLQAWQSERDTTNSYQPPNNHYEI</sequence>
<dbReference type="GeneID" id="87942892"/>
<gene>
    <name evidence="1" type="ORF">CDEST_06389</name>
</gene>
<accession>A0AAX4IE44</accession>
<proteinExistence type="predicted"/>
<dbReference type="KEGG" id="cdet:87942892"/>
<keyword evidence="2" id="KW-1185">Reference proteome</keyword>
<name>A0AAX4IE44_9PEZI</name>
<evidence type="ECO:0000313" key="2">
    <source>
        <dbReference type="Proteomes" id="UP001322277"/>
    </source>
</evidence>
<evidence type="ECO:0000313" key="1">
    <source>
        <dbReference type="EMBL" id="WQF81375.1"/>
    </source>
</evidence>
<protein>
    <submittedName>
        <fullName evidence="1">Uncharacterized protein</fullName>
    </submittedName>
</protein>
<reference evidence="2" key="1">
    <citation type="journal article" date="2023" name="bioRxiv">
        <title>Complete genome of the Medicago anthracnose fungus, Colletotrichum destructivum, reveals a mini-chromosome-like region within a core chromosome.</title>
        <authorList>
            <person name="Lapalu N."/>
            <person name="Simon A."/>
            <person name="Lu A."/>
            <person name="Plaumann P.-L."/>
            <person name="Amselem J."/>
            <person name="Pigne S."/>
            <person name="Auger A."/>
            <person name="Koch C."/>
            <person name="Dallery J.-F."/>
            <person name="O'Connell R.J."/>
        </authorList>
    </citation>
    <scope>NUCLEOTIDE SEQUENCE [LARGE SCALE GENOMIC DNA]</scope>
    <source>
        <strain evidence="2">CBS 520.97</strain>
    </source>
</reference>
<dbReference type="EMBL" id="CP137308">
    <property type="protein sequence ID" value="WQF81375.1"/>
    <property type="molecule type" value="Genomic_DNA"/>
</dbReference>
<organism evidence="1 2">
    <name type="scientific">Colletotrichum destructivum</name>
    <dbReference type="NCBI Taxonomy" id="34406"/>
    <lineage>
        <taxon>Eukaryota</taxon>
        <taxon>Fungi</taxon>
        <taxon>Dikarya</taxon>
        <taxon>Ascomycota</taxon>
        <taxon>Pezizomycotina</taxon>
        <taxon>Sordariomycetes</taxon>
        <taxon>Hypocreomycetidae</taxon>
        <taxon>Glomerellales</taxon>
        <taxon>Glomerellaceae</taxon>
        <taxon>Colletotrichum</taxon>
        <taxon>Colletotrichum destructivum species complex</taxon>
    </lineage>
</organism>
<dbReference type="RefSeq" id="XP_062778599.1">
    <property type="nucleotide sequence ID" value="XM_062922548.1"/>
</dbReference>